<evidence type="ECO:0000313" key="2">
    <source>
        <dbReference type="EMBL" id="KII70785.1"/>
    </source>
</evidence>
<dbReference type="Proteomes" id="UP000031668">
    <property type="component" value="Unassembled WGS sequence"/>
</dbReference>
<dbReference type="Gene3D" id="3.30.420.10">
    <property type="entry name" value="Ribonuclease H-like superfamily/Ribonuclease H"/>
    <property type="match status" value="1"/>
</dbReference>
<name>A0A0C2N363_THEKT</name>
<dbReference type="GO" id="GO:0003676">
    <property type="term" value="F:nucleic acid binding"/>
    <property type="evidence" value="ECO:0007669"/>
    <property type="project" value="InterPro"/>
</dbReference>
<feature type="domain" description="Tc1-like transposase DDE" evidence="1">
    <location>
        <begin position="27"/>
        <end position="106"/>
    </location>
</feature>
<dbReference type="InterPro" id="IPR038717">
    <property type="entry name" value="Tc1-like_DDE_dom"/>
</dbReference>
<reference evidence="2 3" key="1">
    <citation type="journal article" date="2014" name="Genome Biol. Evol.">
        <title>The genome of the myxosporean Thelohanellus kitauei shows adaptations to nutrient acquisition within its fish host.</title>
        <authorList>
            <person name="Yang Y."/>
            <person name="Xiong J."/>
            <person name="Zhou Z."/>
            <person name="Huo F."/>
            <person name="Miao W."/>
            <person name="Ran C."/>
            <person name="Liu Y."/>
            <person name="Zhang J."/>
            <person name="Feng J."/>
            <person name="Wang M."/>
            <person name="Wang M."/>
            <person name="Wang L."/>
            <person name="Yao B."/>
        </authorList>
    </citation>
    <scope>NUCLEOTIDE SEQUENCE [LARGE SCALE GENOMIC DNA]</scope>
    <source>
        <strain evidence="2">Wuqing</strain>
    </source>
</reference>
<dbReference type="EMBL" id="JWZT01001962">
    <property type="protein sequence ID" value="KII70785.1"/>
    <property type="molecule type" value="Genomic_DNA"/>
</dbReference>
<proteinExistence type="predicted"/>
<gene>
    <name evidence="2" type="ORF">RF11_14945</name>
</gene>
<sequence>MPLDRSSHDKIWAIKDAVNLALFKAGDNPLNEKHFCGYFIEAFELFFSSGLHECIFIMDSVRFHKTNRVQTMLQENGRRGISLPPYSPFLNQIENLLPKWNKIVKPAPRDQKPTYLI</sequence>
<evidence type="ECO:0000313" key="3">
    <source>
        <dbReference type="Proteomes" id="UP000031668"/>
    </source>
</evidence>
<dbReference type="OrthoDB" id="7668193at2759"/>
<dbReference type="AlphaFoldDB" id="A0A0C2N363"/>
<evidence type="ECO:0000259" key="1">
    <source>
        <dbReference type="Pfam" id="PF13358"/>
    </source>
</evidence>
<dbReference type="Pfam" id="PF13358">
    <property type="entry name" value="DDE_3"/>
    <property type="match status" value="1"/>
</dbReference>
<comment type="caution">
    <text evidence="2">The sequence shown here is derived from an EMBL/GenBank/DDBJ whole genome shotgun (WGS) entry which is preliminary data.</text>
</comment>
<accession>A0A0C2N363</accession>
<organism evidence="2 3">
    <name type="scientific">Thelohanellus kitauei</name>
    <name type="common">Myxosporean</name>
    <dbReference type="NCBI Taxonomy" id="669202"/>
    <lineage>
        <taxon>Eukaryota</taxon>
        <taxon>Metazoa</taxon>
        <taxon>Cnidaria</taxon>
        <taxon>Myxozoa</taxon>
        <taxon>Myxosporea</taxon>
        <taxon>Bivalvulida</taxon>
        <taxon>Platysporina</taxon>
        <taxon>Myxobolidae</taxon>
        <taxon>Thelohanellus</taxon>
    </lineage>
</organism>
<protein>
    <recommendedName>
        <fullName evidence="1">Tc1-like transposase DDE domain-containing protein</fullName>
    </recommendedName>
</protein>
<dbReference type="InterPro" id="IPR036397">
    <property type="entry name" value="RNaseH_sf"/>
</dbReference>
<keyword evidence="3" id="KW-1185">Reference proteome</keyword>